<feature type="region of interest" description="Disordered" evidence="1">
    <location>
        <begin position="62"/>
        <end position="135"/>
    </location>
</feature>
<feature type="compositionally biased region" description="Low complexity" evidence="1">
    <location>
        <begin position="119"/>
        <end position="132"/>
    </location>
</feature>
<dbReference type="InterPro" id="IPR014044">
    <property type="entry name" value="CAP_dom"/>
</dbReference>
<dbReference type="PANTHER" id="PTHR31157:SF1">
    <property type="entry name" value="SCP DOMAIN-CONTAINING PROTEIN"/>
    <property type="match status" value="1"/>
</dbReference>
<feature type="region of interest" description="Disordered" evidence="1">
    <location>
        <begin position="1"/>
        <end position="33"/>
    </location>
</feature>
<protein>
    <recommendedName>
        <fullName evidence="2">SCP domain-containing protein</fullName>
    </recommendedName>
</protein>
<reference evidence="3" key="1">
    <citation type="submission" date="2019-12" db="EMBL/GenBank/DDBJ databases">
        <title>Actinomadura physcomitrii sp. nov., a novel actinomycete isolated from moss [Physcomitrium sphaericum (Ludw) Fuernr].</title>
        <authorList>
            <person name="Zhuang X."/>
        </authorList>
    </citation>
    <scope>NUCLEOTIDE SEQUENCE [LARGE SCALE GENOMIC DNA]</scope>
    <source>
        <strain evidence="3">LD22</strain>
    </source>
</reference>
<dbReference type="Gene3D" id="3.40.33.10">
    <property type="entry name" value="CAP"/>
    <property type="match status" value="1"/>
</dbReference>
<gene>
    <name evidence="3" type="ORF">F8568_021185</name>
</gene>
<dbReference type="EMBL" id="WBMS02000016">
    <property type="protein sequence ID" value="MWA02845.1"/>
    <property type="molecule type" value="Genomic_DNA"/>
</dbReference>
<dbReference type="PANTHER" id="PTHR31157">
    <property type="entry name" value="SCP DOMAIN-CONTAINING PROTEIN"/>
    <property type="match status" value="1"/>
</dbReference>
<evidence type="ECO:0000313" key="4">
    <source>
        <dbReference type="Proteomes" id="UP000462055"/>
    </source>
</evidence>
<proteinExistence type="predicted"/>
<evidence type="ECO:0000313" key="3">
    <source>
        <dbReference type="EMBL" id="MWA02845.1"/>
    </source>
</evidence>
<organism evidence="3 4">
    <name type="scientific">Actinomadura physcomitrii</name>
    <dbReference type="NCBI Taxonomy" id="2650748"/>
    <lineage>
        <taxon>Bacteria</taxon>
        <taxon>Bacillati</taxon>
        <taxon>Actinomycetota</taxon>
        <taxon>Actinomycetes</taxon>
        <taxon>Streptosporangiales</taxon>
        <taxon>Thermomonosporaceae</taxon>
        <taxon>Actinomadura</taxon>
    </lineage>
</organism>
<dbReference type="InterPro" id="IPR035940">
    <property type="entry name" value="CAP_sf"/>
</dbReference>
<dbReference type="Proteomes" id="UP000462055">
    <property type="component" value="Unassembled WGS sequence"/>
</dbReference>
<feature type="domain" description="SCP" evidence="2">
    <location>
        <begin position="146"/>
        <end position="259"/>
    </location>
</feature>
<keyword evidence="4" id="KW-1185">Reference proteome</keyword>
<dbReference type="SUPFAM" id="SSF55797">
    <property type="entry name" value="PR-1-like"/>
    <property type="match status" value="1"/>
</dbReference>
<name>A0A6I4ME74_9ACTN</name>
<evidence type="ECO:0000256" key="1">
    <source>
        <dbReference type="SAM" id="MobiDB-lite"/>
    </source>
</evidence>
<feature type="compositionally biased region" description="Basic residues" evidence="1">
    <location>
        <begin position="17"/>
        <end position="31"/>
    </location>
</feature>
<feature type="compositionally biased region" description="Basic residues" evidence="1">
    <location>
        <begin position="98"/>
        <end position="118"/>
    </location>
</feature>
<dbReference type="CDD" id="cd05379">
    <property type="entry name" value="CAP_bacterial"/>
    <property type="match status" value="1"/>
</dbReference>
<evidence type="ECO:0000259" key="2">
    <source>
        <dbReference type="Pfam" id="PF00188"/>
    </source>
</evidence>
<feature type="compositionally biased region" description="Low complexity" evidence="1">
    <location>
        <begin position="65"/>
        <end position="87"/>
    </location>
</feature>
<dbReference type="Pfam" id="PF00188">
    <property type="entry name" value="CAP"/>
    <property type="match status" value="1"/>
</dbReference>
<accession>A0A6I4ME74</accession>
<dbReference type="AlphaFoldDB" id="A0A6I4ME74"/>
<sequence>MWHRMSYPPGPGTGRPRPARPRPGRPRRASRRVAAWTAVGAAGLLVIGGVAGTAAGAFGGGSDGTPTASGSSLSPSAAPTTPVADAPEPSPSRTPQPKQHKKAKPSHKPTPRATHRRPATTATPKPKAPAAPVGGTAARYASQVVALVNTERAKHGCRALTVNSKLARAAQGQSADMHARNFFDHTNPDGKDPGDRITAAGYRWSSYGENIAKGQATPASVMQAWMNSSGHRANILNCGFKEIGVGVVLSGGPYWTQDFGTSR</sequence>
<comment type="caution">
    <text evidence="3">The sequence shown here is derived from an EMBL/GenBank/DDBJ whole genome shotgun (WGS) entry which is preliminary data.</text>
</comment>